<dbReference type="PROSITE" id="PS50850">
    <property type="entry name" value="MFS"/>
    <property type="match status" value="1"/>
</dbReference>
<dbReference type="RefSeq" id="WP_106336471.1">
    <property type="nucleotide sequence ID" value="NZ_PVZS01000008.1"/>
</dbReference>
<feature type="transmembrane region" description="Helical" evidence="4">
    <location>
        <begin position="131"/>
        <end position="150"/>
    </location>
</feature>
<evidence type="ECO:0000313" key="6">
    <source>
        <dbReference type="EMBL" id="PSC05435.1"/>
    </source>
</evidence>
<gene>
    <name evidence="6" type="ORF">SLNSH_08950</name>
</gene>
<keyword evidence="7" id="KW-1185">Reference proteome</keyword>
<protein>
    <submittedName>
        <fullName evidence="6">MFS transporter</fullName>
    </submittedName>
</protein>
<feature type="transmembrane region" description="Helical" evidence="4">
    <location>
        <begin position="208"/>
        <end position="235"/>
    </location>
</feature>
<comment type="caution">
    <text evidence="6">The sequence shown here is derived from an EMBL/GenBank/DDBJ whole genome shotgun (WGS) entry which is preliminary data.</text>
</comment>
<evidence type="ECO:0000256" key="1">
    <source>
        <dbReference type="ARBA" id="ARBA00022692"/>
    </source>
</evidence>
<name>A0A2T1HUU6_9HYPH</name>
<dbReference type="AlphaFoldDB" id="A0A2T1HUU6"/>
<dbReference type="PANTHER" id="PTHR23520:SF5">
    <property type="entry name" value="TRANSPORTER, PUTATIVE (AFU_ORTHOLOGUE AFUA_3G04000)-RELATED"/>
    <property type="match status" value="1"/>
</dbReference>
<dbReference type="Pfam" id="PF07690">
    <property type="entry name" value="MFS_1"/>
    <property type="match status" value="1"/>
</dbReference>
<dbReference type="InterPro" id="IPR020846">
    <property type="entry name" value="MFS_dom"/>
</dbReference>
<keyword evidence="2 4" id="KW-1133">Transmembrane helix</keyword>
<feature type="domain" description="Major facilitator superfamily (MFS) profile" evidence="5">
    <location>
        <begin position="1"/>
        <end position="387"/>
    </location>
</feature>
<evidence type="ECO:0000259" key="5">
    <source>
        <dbReference type="PROSITE" id="PS50850"/>
    </source>
</evidence>
<feature type="transmembrane region" description="Helical" evidence="4">
    <location>
        <begin position="67"/>
        <end position="85"/>
    </location>
</feature>
<dbReference type="SUPFAM" id="SSF103473">
    <property type="entry name" value="MFS general substrate transporter"/>
    <property type="match status" value="1"/>
</dbReference>
<dbReference type="EMBL" id="PVZS01000008">
    <property type="protein sequence ID" value="PSC05435.1"/>
    <property type="molecule type" value="Genomic_DNA"/>
</dbReference>
<feature type="transmembrane region" description="Helical" evidence="4">
    <location>
        <begin position="14"/>
        <end position="35"/>
    </location>
</feature>
<feature type="transmembrane region" description="Helical" evidence="4">
    <location>
        <begin position="362"/>
        <end position="383"/>
    </location>
</feature>
<dbReference type="PANTHER" id="PTHR23520">
    <property type="entry name" value="TRANSPORTER, PUTATIVE (AFU_ORTHOLOGUE AFUA_3G04000)-RELATED"/>
    <property type="match status" value="1"/>
</dbReference>
<feature type="transmembrane region" description="Helical" evidence="4">
    <location>
        <begin position="41"/>
        <end position="60"/>
    </location>
</feature>
<keyword evidence="3 4" id="KW-0472">Membrane</keyword>
<evidence type="ECO:0000256" key="2">
    <source>
        <dbReference type="ARBA" id="ARBA00022989"/>
    </source>
</evidence>
<sequence length="395" mass="40861">MVARLYWGRALRDFGDGFVAVLLPVYLAALGLGAFEIGLVATAALLGSAAMTLGIGWLGARHDTARLLVVAAVLMVATGLVFAGANAFPVFLFVAFAGTVNPSAGSVSIFVPLEHAVLSRSVPDERRTASFAAYSLVGALAGALGGFAAATPDLMAWAGVSQLAAIRGMFVLYAALGVGAALLYRVVPTAAGVGQTKGAPLGPSRRIVLKLAGLFSIDAFAGGFAVQSLLALWLFERFGLSLIQAGFFFLWSGVLAAFSYPVASWLAARIGLVNTMVFTHIPSSLCLIGAALVPNLDLALALLLVRSALSQMDVPTRSSYVMAVVTPPERAAAASVTSVPRSLAAAASPALAGALYATGLTAWPFIACGALKIAYDLLLLWTFRHVRPPEEQPGR</sequence>
<dbReference type="OrthoDB" id="189258at2"/>
<accession>A0A2T1HUU6</accession>
<dbReference type="InterPro" id="IPR036259">
    <property type="entry name" value="MFS_trans_sf"/>
</dbReference>
<dbReference type="Gene3D" id="1.20.1250.20">
    <property type="entry name" value="MFS general substrate transporter like domains"/>
    <property type="match status" value="1"/>
</dbReference>
<dbReference type="GO" id="GO:0022857">
    <property type="term" value="F:transmembrane transporter activity"/>
    <property type="evidence" value="ECO:0007669"/>
    <property type="project" value="InterPro"/>
</dbReference>
<dbReference type="InterPro" id="IPR011701">
    <property type="entry name" value="MFS"/>
</dbReference>
<proteinExistence type="predicted"/>
<evidence type="ECO:0000256" key="4">
    <source>
        <dbReference type="SAM" id="Phobius"/>
    </source>
</evidence>
<feature type="transmembrane region" description="Helical" evidence="4">
    <location>
        <begin position="91"/>
        <end position="111"/>
    </location>
</feature>
<evidence type="ECO:0000313" key="7">
    <source>
        <dbReference type="Proteomes" id="UP000239772"/>
    </source>
</evidence>
<evidence type="ECO:0000256" key="3">
    <source>
        <dbReference type="ARBA" id="ARBA00023136"/>
    </source>
</evidence>
<organism evidence="6 7">
    <name type="scientific">Alsobacter soli</name>
    <dbReference type="NCBI Taxonomy" id="2109933"/>
    <lineage>
        <taxon>Bacteria</taxon>
        <taxon>Pseudomonadati</taxon>
        <taxon>Pseudomonadota</taxon>
        <taxon>Alphaproteobacteria</taxon>
        <taxon>Hyphomicrobiales</taxon>
        <taxon>Alsobacteraceae</taxon>
        <taxon>Alsobacter</taxon>
    </lineage>
</organism>
<feature type="transmembrane region" description="Helical" evidence="4">
    <location>
        <begin position="170"/>
        <end position="187"/>
    </location>
</feature>
<feature type="transmembrane region" description="Helical" evidence="4">
    <location>
        <begin position="247"/>
        <end position="272"/>
    </location>
</feature>
<keyword evidence="1 4" id="KW-0812">Transmembrane</keyword>
<reference evidence="7" key="1">
    <citation type="submission" date="2018-03" db="EMBL/GenBank/DDBJ databases">
        <authorList>
            <person name="Sun L."/>
            <person name="Liu H."/>
            <person name="Chen W."/>
            <person name="Huang K."/>
            <person name="Liu W."/>
            <person name="Gao X."/>
        </authorList>
    </citation>
    <scope>NUCLEOTIDE SEQUENCE [LARGE SCALE GENOMIC DNA]</scope>
    <source>
        <strain evidence="7">SH9</strain>
    </source>
</reference>
<dbReference type="Proteomes" id="UP000239772">
    <property type="component" value="Unassembled WGS sequence"/>
</dbReference>